<dbReference type="Pfam" id="PF02223">
    <property type="entry name" value="Thymidylate_kin"/>
    <property type="match status" value="1"/>
</dbReference>
<organism evidence="11 12">
    <name type="scientific">Armadillidium nasatum</name>
    <dbReference type="NCBI Taxonomy" id="96803"/>
    <lineage>
        <taxon>Eukaryota</taxon>
        <taxon>Metazoa</taxon>
        <taxon>Ecdysozoa</taxon>
        <taxon>Arthropoda</taxon>
        <taxon>Crustacea</taxon>
        <taxon>Multicrustacea</taxon>
        <taxon>Malacostraca</taxon>
        <taxon>Eumalacostraca</taxon>
        <taxon>Peracarida</taxon>
        <taxon>Isopoda</taxon>
        <taxon>Oniscidea</taxon>
        <taxon>Crinocheta</taxon>
        <taxon>Armadillidiidae</taxon>
        <taxon>Armadillidium</taxon>
    </lineage>
</organism>
<evidence type="ECO:0000256" key="8">
    <source>
        <dbReference type="ARBA" id="ARBA00022777"/>
    </source>
</evidence>
<dbReference type="GO" id="GO:0005524">
    <property type="term" value="F:ATP binding"/>
    <property type="evidence" value="ECO:0007669"/>
    <property type="project" value="UniProtKB-KW"/>
</dbReference>
<dbReference type="GO" id="GO:0004550">
    <property type="term" value="F:nucleoside diphosphate kinase activity"/>
    <property type="evidence" value="ECO:0007669"/>
    <property type="project" value="TreeGrafter"/>
</dbReference>
<dbReference type="NCBIfam" id="TIGR00041">
    <property type="entry name" value="DTMP_kinase"/>
    <property type="match status" value="1"/>
</dbReference>
<dbReference type="AlphaFoldDB" id="A0A5N5T0N6"/>
<comment type="caution">
    <text evidence="11">The sequence shown here is derived from an EMBL/GenBank/DDBJ whole genome shotgun (WGS) entry which is preliminary data.</text>
</comment>
<dbReference type="GO" id="GO:0006233">
    <property type="term" value="P:dTDP biosynthetic process"/>
    <property type="evidence" value="ECO:0007669"/>
    <property type="project" value="InterPro"/>
</dbReference>
<dbReference type="PROSITE" id="PS01331">
    <property type="entry name" value="THYMIDYLATE_KINASE"/>
    <property type="match status" value="1"/>
</dbReference>
<dbReference type="PANTHER" id="PTHR10344">
    <property type="entry name" value="THYMIDYLATE KINASE"/>
    <property type="match status" value="1"/>
</dbReference>
<evidence type="ECO:0000259" key="10">
    <source>
        <dbReference type="Pfam" id="PF02223"/>
    </source>
</evidence>
<gene>
    <name evidence="11" type="primary">DTYMK</name>
    <name evidence="11" type="ORF">Anas_03185</name>
</gene>
<keyword evidence="7" id="KW-0547">Nucleotide-binding</keyword>
<dbReference type="Gene3D" id="3.40.50.300">
    <property type="entry name" value="P-loop containing nucleotide triphosphate hydrolases"/>
    <property type="match status" value="1"/>
</dbReference>
<dbReference type="GO" id="GO:0005829">
    <property type="term" value="C:cytosol"/>
    <property type="evidence" value="ECO:0007669"/>
    <property type="project" value="TreeGrafter"/>
</dbReference>
<evidence type="ECO:0000313" key="12">
    <source>
        <dbReference type="Proteomes" id="UP000326759"/>
    </source>
</evidence>
<accession>A0A5N5T0N6</accession>
<protein>
    <recommendedName>
        <fullName evidence="4">Thymidylate kinase</fullName>
        <ecNumber evidence="3">2.7.4.9</ecNumber>
    </recommendedName>
</protein>
<dbReference type="CDD" id="cd01672">
    <property type="entry name" value="TMPK"/>
    <property type="match status" value="1"/>
</dbReference>
<dbReference type="InterPro" id="IPR018094">
    <property type="entry name" value="Thymidylate_kinase"/>
</dbReference>
<dbReference type="GO" id="GO:0006227">
    <property type="term" value="P:dUDP biosynthetic process"/>
    <property type="evidence" value="ECO:0007669"/>
    <property type="project" value="TreeGrafter"/>
</dbReference>
<dbReference type="InterPro" id="IPR018095">
    <property type="entry name" value="Thymidylate_kin_CS"/>
</dbReference>
<dbReference type="InterPro" id="IPR039430">
    <property type="entry name" value="Thymidylate_kin-like_dom"/>
</dbReference>
<dbReference type="GO" id="GO:0005634">
    <property type="term" value="C:nucleus"/>
    <property type="evidence" value="ECO:0007669"/>
    <property type="project" value="TreeGrafter"/>
</dbReference>
<dbReference type="EMBL" id="SEYY01019247">
    <property type="protein sequence ID" value="KAB7498480.1"/>
    <property type="molecule type" value="Genomic_DNA"/>
</dbReference>
<keyword evidence="8 11" id="KW-0418">Kinase</keyword>
<evidence type="ECO:0000256" key="4">
    <source>
        <dbReference type="ARBA" id="ARBA00017144"/>
    </source>
</evidence>
<dbReference type="FunFam" id="3.40.50.300:FF:000679">
    <property type="entry name" value="Thymidylate kinase"/>
    <property type="match status" value="1"/>
</dbReference>
<dbReference type="EC" id="2.7.4.9" evidence="3"/>
<feature type="domain" description="Thymidylate kinase-like" evidence="10">
    <location>
        <begin position="12"/>
        <end position="187"/>
    </location>
</feature>
<dbReference type="HAMAP" id="MF_00165">
    <property type="entry name" value="Thymidylate_kinase"/>
    <property type="match status" value="1"/>
</dbReference>
<evidence type="ECO:0000256" key="5">
    <source>
        <dbReference type="ARBA" id="ARBA00022679"/>
    </source>
</evidence>
<evidence type="ECO:0000313" key="11">
    <source>
        <dbReference type="EMBL" id="KAB7498480.1"/>
    </source>
</evidence>
<evidence type="ECO:0000256" key="1">
    <source>
        <dbReference type="ARBA" id="ARBA00004992"/>
    </source>
</evidence>
<evidence type="ECO:0000256" key="7">
    <source>
        <dbReference type="ARBA" id="ARBA00022741"/>
    </source>
</evidence>
<name>A0A5N5T0N6_9CRUS</name>
<dbReference type="GO" id="GO:0004798">
    <property type="term" value="F:dTMP kinase activity"/>
    <property type="evidence" value="ECO:0007669"/>
    <property type="project" value="UniProtKB-EC"/>
</dbReference>
<dbReference type="PANTHER" id="PTHR10344:SF1">
    <property type="entry name" value="THYMIDYLATE KINASE"/>
    <property type="match status" value="1"/>
</dbReference>
<evidence type="ECO:0000256" key="2">
    <source>
        <dbReference type="ARBA" id="ARBA00009776"/>
    </source>
</evidence>
<keyword evidence="6" id="KW-0545">Nucleotide biosynthesis</keyword>
<evidence type="ECO:0000256" key="3">
    <source>
        <dbReference type="ARBA" id="ARBA00012980"/>
    </source>
</evidence>
<keyword evidence="12" id="KW-1185">Reference proteome</keyword>
<dbReference type="InterPro" id="IPR027417">
    <property type="entry name" value="P-loop_NTPase"/>
</dbReference>
<dbReference type="Proteomes" id="UP000326759">
    <property type="component" value="Unassembled WGS sequence"/>
</dbReference>
<keyword evidence="9" id="KW-0067">ATP-binding</keyword>
<reference evidence="11 12" key="1">
    <citation type="journal article" date="2019" name="PLoS Biol.">
        <title>Sex chromosomes control vertical transmission of feminizing Wolbachia symbionts in an isopod.</title>
        <authorList>
            <person name="Becking T."/>
            <person name="Chebbi M.A."/>
            <person name="Giraud I."/>
            <person name="Moumen B."/>
            <person name="Laverre T."/>
            <person name="Caubet Y."/>
            <person name="Peccoud J."/>
            <person name="Gilbert C."/>
            <person name="Cordaux R."/>
        </authorList>
    </citation>
    <scope>NUCLEOTIDE SEQUENCE [LARGE SCALE GENOMIC DNA]</scope>
    <source>
        <strain evidence="11">ANa2</strain>
        <tissue evidence="11">Whole body excluding digestive tract and cuticle</tissue>
    </source>
</reference>
<proteinExistence type="inferred from homology"/>
<comment type="pathway">
    <text evidence="1">Pyrimidine metabolism; dTTP biosynthesis.</text>
</comment>
<sequence length="214" mass="24791">MSYPGRGALVVLEGCDKAGKTTQAKLLYENMIKAGIPTNYMCFPDRTTKIGKLIDDYLKCNNDIEDHAIHLLFSANRWENVPKMKELLHRGTTLVIDRYAYSGVAFSSAKKNFSLDWCKQCDIGLPKPDLVLFFDLNMHNAVQRPTYGQERYENQTFQEKVRRNFLLLQDESFKVIDANRPIEVVYEDAKNSVLRAIQESRFKPLQELWVKRTC</sequence>
<dbReference type="GO" id="GO:0006235">
    <property type="term" value="P:dTTP biosynthetic process"/>
    <property type="evidence" value="ECO:0007669"/>
    <property type="project" value="TreeGrafter"/>
</dbReference>
<comment type="similarity">
    <text evidence="2">Belongs to the thymidylate kinase family.</text>
</comment>
<keyword evidence="5" id="KW-0808">Transferase</keyword>
<evidence type="ECO:0000256" key="9">
    <source>
        <dbReference type="ARBA" id="ARBA00022840"/>
    </source>
</evidence>
<dbReference type="SUPFAM" id="SSF52540">
    <property type="entry name" value="P-loop containing nucleoside triphosphate hydrolases"/>
    <property type="match status" value="1"/>
</dbReference>
<evidence type="ECO:0000256" key="6">
    <source>
        <dbReference type="ARBA" id="ARBA00022727"/>
    </source>
</evidence>
<dbReference type="GO" id="GO:0005739">
    <property type="term" value="C:mitochondrion"/>
    <property type="evidence" value="ECO:0007669"/>
    <property type="project" value="TreeGrafter"/>
</dbReference>
<dbReference type="OrthoDB" id="425602at2759"/>